<reference evidence="1 2" key="1">
    <citation type="submission" date="2017-09" db="EMBL/GenBank/DDBJ databases">
        <title>Complete genome sequence of Oxytococcus suis strain ZY16052.</title>
        <authorList>
            <person name="Li F."/>
        </authorList>
    </citation>
    <scope>NUCLEOTIDE SEQUENCE [LARGE SCALE GENOMIC DNA]</scope>
    <source>
        <strain evidence="1 2">ZY16052</strain>
    </source>
</reference>
<keyword evidence="2" id="KW-1185">Reference proteome</keyword>
<dbReference type="EMBL" id="CP023434">
    <property type="protein sequence ID" value="AXY24695.1"/>
    <property type="molecule type" value="Genomic_DNA"/>
</dbReference>
<evidence type="ECO:0000313" key="2">
    <source>
        <dbReference type="Proteomes" id="UP000263232"/>
    </source>
</evidence>
<dbReference type="Proteomes" id="UP000263232">
    <property type="component" value="Chromosome"/>
</dbReference>
<dbReference type="KEGG" id="abae:CL176_00875"/>
<dbReference type="AlphaFoldDB" id="A0A347WHY8"/>
<protein>
    <submittedName>
        <fullName evidence="1">Uncharacterized protein</fullName>
    </submittedName>
</protein>
<sequence>MSHSKQNFWQLWQIAPFHHFPQSHMLDLIQMADTWDSLKNTTKDVIYVMDISALHATNKSLIITQSGHTYVSILSSHSFLSANSPLGRFDYHYTGWDQLIKAKTSPFLSMLPHINRHGVFLQIHQNQPERSDWLNLSLCQSIDTQVIDSGQRIVILSFAFPLNQSTCRFSFQFKHALPIIYKQLQFAFHLCYAWCYYRHLKLLNLQKDSTGGFIDNQIDLFDEMNAINYQIFEIWLEPLPKDFLNTPHYFISTYLDFFMSLPIPDPPTKEGPYIKGALKHFARKEDLISERFNLYK</sequence>
<evidence type="ECO:0000313" key="1">
    <source>
        <dbReference type="EMBL" id="AXY24695.1"/>
    </source>
</evidence>
<organism evidence="1 2">
    <name type="scientific">Suicoccus acidiformans</name>
    <dbReference type="NCBI Taxonomy" id="2036206"/>
    <lineage>
        <taxon>Bacteria</taxon>
        <taxon>Bacillati</taxon>
        <taxon>Bacillota</taxon>
        <taxon>Bacilli</taxon>
        <taxon>Lactobacillales</taxon>
        <taxon>Aerococcaceae</taxon>
        <taxon>Suicoccus</taxon>
    </lineage>
</organism>
<name>A0A347WHY8_9LACT</name>
<accession>A0A347WHY8</accession>
<gene>
    <name evidence="1" type="ORF">CL176_00875</name>
</gene>
<proteinExistence type="predicted"/>
<dbReference type="RefSeq" id="WP_118989619.1">
    <property type="nucleotide sequence ID" value="NZ_CP023434.1"/>
</dbReference>